<evidence type="ECO:0000256" key="1">
    <source>
        <dbReference type="ARBA" id="ARBA00021392"/>
    </source>
</evidence>
<reference evidence="4 5" key="1">
    <citation type="submission" date="2018-08" db="EMBL/GenBank/DDBJ databases">
        <title>Aphanomyces genome sequencing and annotation.</title>
        <authorList>
            <person name="Minardi D."/>
            <person name="Oidtmann B."/>
            <person name="Van Der Giezen M."/>
            <person name="Studholme D.J."/>
        </authorList>
    </citation>
    <scope>NUCLEOTIDE SEQUENCE [LARGE SCALE GENOMIC DNA]</scope>
    <source>
        <strain evidence="4 5">NJM0002</strain>
    </source>
</reference>
<keyword evidence="3" id="KW-0342">GTP-binding</keyword>
<evidence type="ECO:0000313" key="4">
    <source>
        <dbReference type="EMBL" id="RHY28197.1"/>
    </source>
</evidence>
<dbReference type="GO" id="GO:0003746">
    <property type="term" value="F:translation elongation factor activity"/>
    <property type="evidence" value="ECO:0007669"/>
    <property type="project" value="TreeGrafter"/>
</dbReference>
<dbReference type="InterPro" id="IPR009000">
    <property type="entry name" value="Transl_B-barrel_sf"/>
</dbReference>
<evidence type="ECO:0000256" key="2">
    <source>
        <dbReference type="ARBA" id="ARBA00022741"/>
    </source>
</evidence>
<organism evidence="4 5">
    <name type="scientific">Aphanomyces invadans</name>
    <dbReference type="NCBI Taxonomy" id="157072"/>
    <lineage>
        <taxon>Eukaryota</taxon>
        <taxon>Sar</taxon>
        <taxon>Stramenopiles</taxon>
        <taxon>Oomycota</taxon>
        <taxon>Saprolegniomycetes</taxon>
        <taxon>Saprolegniales</taxon>
        <taxon>Verrucalvaceae</taxon>
        <taxon>Aphanomyces</taxon>
    </lineage>
</organism>
<dbReference type="InterPro" id="IPR027417">
    <property type="entry name" value="P-loop_NTPase"/>
</dbReference>
<dbReference type="SUPFAM" id="SSF50465">
    <property type="entry name" value="EF-Tu/eEF-1alpha/eIF2-gamma C-terminal domain"/>
    <property type="match status" value="1"/>
</dbReference>
<evidence type="ECO:0000313" key="5">
    <source>
        <dbReference type="Proteomes" id="UP000285060"/>
    </source>
</evidence>
<dbReference type="Proteomes" id="UP000285060">
    <property type="component" value="Unassembled WGS sequence"/>
</dbReference>
<dbReference type="CDD" id="cd03708">
    <property type="entry name" value="GTPBP_III"/>
    <property type="match status" value="1"/>
</dbReference>
<dbReference type="AlphaFoldDB" id="A0A3R6Z2B3"/>
<dbReference type="SUPFAM" id="SSF52540">
    <property type="entry name" value="P-loop containing nucleoside triphosphate hydrolases"/>
    <property type="match status" value="1"/>
</dbReference>
<dbReference type="InterPro" id="IPR050055">
    <property type="entry name" value="EF-Tu_GTPase"/>
</dbReference>
<protein>
    <recommendedName>
        <fullName evidence="1">Elongation factor Tu, chloroplastic</fullName>
    </recommendedName>
</protein>
<keyword evidence="2" id="KW-0547">Nucleotide-binding</keyword>
<dbReference type="VEuPathDB" id="FungiDB:H310_14482"/>
<keyword evidence="5" id="KW-1185">Reference proteome</keyword>
<dbReference type="SUPFAM" id="SSF50447">
    <property type="entry name" value="Translation proteins"/>
    <property type="match status" value="1"/>
</dbReference>
<dbReference type="Gene3D" id="2.40.30.10">
    <property type="entry name" value="Translation factors"/>
    <property type="match status" value="1"/>
</dbReference>
<dbReference type="PANTHER" id="PTHR43721:SF9">
    <property type="entry name" value="GTP-BINDING PROTEIN 1"/>
    <property type="match status" value="1"/>
</dbReference>
<dbReference type="PANTHER" id="PTHR43721">
    <property type="entry name" value="ELONGATION FACTOR TU-RELATED"/>
    <property type="match status" value="1"/>
</dbReference>
<dbReference type="EMBL" id="QUSY01000626">
    <property type="protein sequence ID" value="RHY28197.1"/>
    <property type="molecule type" value="Genomic_DNA"/>
</dbReference>
<gene>
    <name evidence="4" type="ORF">DYB32_006398</name>
</gene>
<evidence type="ECO:0000256" key="3">
    <source>
        <dbReference type="ARBA" id="ARBA00023134"/>
    </source>
</evidence>
<name>A0A3R6Z2B3_9STRA</name>
<proteinExistence type="predicted"/>
<sequence>MLAESAGTLIRGELDDGRGLSRQAIFRHKHELDSGRTSSIATAYMGFDAQGEQIVAKRSGKILPWSELAKHSHKKIQLIDLAGKLRQCCLEIPVVIALTKIDIAPKSVARDTLQTIRKCLRQCMLQQSATVACGPTNVVVDGKMGMLVKSLDEAVNAAKGLPSNRLTPILPLSNVTGDGLANLRHLLQCVDVDALVRSAQSFTSHDESSDEVGAFATPIAGPEKQPDDGLSVEMPIDDTYQVPGAGFVIAGTIVSGTIKTNDTVKIAKVMILHHQTTITVGYQPMINCRTIRQTAAITAILGTDAYVWDRAVIQFTFLHFAEFLKPGMRFVFRDGQAKGIGQVVRVLPDAGHTNNQLDAS</sequence>
<comment type="caution">
    <text evidence="4">The sequence shown here is derived from an EMBL/GenBank/DDBJ whole genome shotgun (WGS) entry which is preliminary data.</text>
</comment>
<dbReference type="GO" id="GO:0005525">
    <property type="term" value="F:GTP binding"/>
    <property type="evidence" value="ECO:0007669"/>
    <property type="project" value="UniProtKB-KW"/>
</dbReference>
<dbReference type="InterPro" id="IPR009001">
    <property type="entry name" value="Transl_elong_EF1A/Init_IF2_C"/>
</dbReference>
<accession>A0A3R6Z2B3</accession>